<keyword evidence="1" id="KW-0812">Transmembrane</keyword>
<keyword evidence="1" id="KW-0472">Membrane</keyword>
<dbReference type="RefSeq" id="WP_014450147.1">
    <property type="nucleotide sequence ID" value="NC_017094.1"/>
</dbReference>
<feature type="transmembrane region" description="Helical" evidence="1">
    <location>
        <begin position="12"/>
        <end position="29"/>
    </location>
</feature>
<evidence type="ECO:0008006" key="4">
    <source>
        <dbReference type="Google" id="ProtNLM"/>
    </source>
</evidence>
<dbReference type="EMBL" id="AP012342">
    <property type="protein sequence ID" value="BAM07663.1"/>
    <property type="molecule type" value="Genomic_DNA"/>
</dbReference>
<dbReference type="HOGENOM" id="CLU_1765746_0_0_0"/>
<dbReference type="PATRIC" id="fig|1162668.3.peg.2355"/>
<proteinExistence type="predicted"/>
<keyword evidence="3" id="KW-1185">Reference proteome</keyword>
<keyword evidence="1" id="KW-1133">Transmembrane helix</keyword>
<name>I0IQW4_LEPFC</name>
<reference evidence="2 3" key="1">
    <citation type="journal article" date="2012" name="J. Bacteriol.">
        <title>Complete Genome Sequence of Leptospirillum ferrooxidans Strain C2-3, Isolated from a Fresh Volcanic Ash Deposit on the Island of Miyake, Japan.</title>
        <authorList>
            <person name="Fujimura R."/>
            <person name="Sato Y."/>
            <person name="Nishizawa T."/>
            <person name="Oshima K."/>
            <person name="Kim S.-W."/>
            <person name="Hattori M."/>
            <person name="Kamijo T."/>
            <person name="Ohta H."/>
        </authorList>
    </citation>
    <scope>NUCLEOTIDE SEQUENCE [LARGE SCALE GENOMIC DNA]</scope>
    <source>
        <strain evidence="2 3">C2-3</strain>
    </source>
</reference>
<dbReference type="AlphaFoldDB" id="I0IQW4"/>
<accession>I0IQW4</accession>
<sequence length="147" mass="16409">MIYLLSTKILRVFILSLFIISVGGFLKIAKAGTESASFSKKGTHSGKKSASKKTPVLHMVKGILDKVDLQDHPMTLTATMRGANHRQKDVVWNLTPQTTVFFQGKSVGVKSLQKNENVLIYYHKISKKLFVVRVRILGSAVVLKHHH</sequence>
<dbReference type="KEGG" id="lfc:LFE_1988"/>
<evidence type="ECO:0000256" key="1">
    <source>
        <dbReference type="SAM" id="Phobius"/>
    </source>
</evidence>
<evidence type="ECO:0000313" key="2">
    <source>
        <dbReference type="EMBL" id="BAM07663.1"/>
    </source>
</evidence>
<organism evidence="2 3">
    <name type="scientific">Leptospirillum ferrooxidans (strain C2-3)</name>
    <dbReference type="NCBI Taxonomy" id="1162668"/>
    <lineage>
        <taxon>Bacteria</taxon>
        <taxon>Pseudomonadati</taxon>
        <taxon>Nitrospirota</taxon>
        <taxon>Nitrospiria</taxon>
        <taxon>Nitrospirales</taxon>
        <taxon>Nitrospiraceae</taxon>
        <taxon>Leptospirillum</taxon>
    </lineage>
</organism>
<protein>
    <recommendedName>
        <fullName evidence="4">DUF5666 domain-containing protein</fullName>
    </recommendedName>
</protein>
<reference evidence="3" key="2">
    <citation type="submission" date="2012-03" db="EMBL/GenBank/DDBJ databases">
        <title>The complete genome sequence of the pioneer microbe on fresh volcanic deposit, Leptospirillum ferrooxidans strain C2-3.</title>
        <authorList>
            <person name="Fujimura R."/>
            <person name="Sato Y."/>
            <person name="Nishizawa T."/>
            <person name="Nanba K."/>
            <person name="Oshima K."/>
            <person name="Hattori M."/>
            <person name="Kamijo T."/>
            <person name="Ohta H."/>
        </authorList>
    </citation>
    <scope>NUCLEOTIDE SEQUENCE [LARGE SCALE GENOMIC DNA]</scope>
    <source>
        <strain evidence="3">C2-3</strain>
    </source>
</reference>
<evidence type="ECO:0000313" key="3">
    <source>
        <dbReference type="Proteomes" id="UP000007382"/>
    </source>
</evidence>
<gene>
    <name evidence="2" type="ordered locus">LFE_1988</name>
</gene>
<dbReference type="Proteomes" id="UP000007382">
    <property type="component" value="Chromosome"/>
</dbReference>